<protein>
    <recommendedName>
        <fullName evidence="3">DUF1479 domain protein</fullName>
    </recommendedName>
</protein>
<dbReference type="PANTHER" id="PTHR30613">
    <property type="entry name" value="UNCHARACTERIZED PROTEIN YBIU-RELATED"/>
    <property type="match status" value="1"/>
</dbReference>
<dbReference type="OrthoDB" id="8249012at2759"/>
<comment type="caution">
    <text evidence="1">The sequence shown here is derived from an EMBL/GenBank/DDBJ whole genome shotgun (WGS) entry which is preliminary data.</text>
</comment>
<dbReference type="InterPro" id="IPR010856">
    <property type="entry name" value="Gig2-like"/>
</dbReference>
<evidence type="ECO:0000313" key="2">
    <source>
        <dbReference type="Proteomes" id="UP000214365"/>
    </source>
</evidence>
<gene>
    <name evidence="1" type="ORF">UA08_02405</name>
</gene>
<dbReference type="Pfam" id="PF07350">
    <property type="entry name" value="Gig2-like"/>
    <property type="match status" value="1"/>
</dbReference>
<dbReference type="InterPro" id="IPR027443">
    <property type="entry name" value="IPNS-like_sf"/>
</dbReference>
<dbReference type="Gene3D" id="2.60.120.330">
    <property type="entry name" value="B-lactam Antibiotic, Isopenicillin N Synthase, Chain"/>
    <property type="match status" value="1"/>
</dbReference>
<dbReference type="AlphaFoldDB" id="A0A225B5A2"/>
<evidence type="ECO:0000313" key="1">
    <source>
        <dbReference type="EMBL" id="OKL62045.1"/>
    </source>
</evidence>
<accession>A0A225B5A2</accession>
<organism evidence="1 2">
    <name type="scientific">Talaromyces atroroseus</name>
    <dbReference type="NCBI Taxonomy" id="1441469"/>
    <lineage>
        <taxon>Eukaryota</taxon>
        <taxon>Fungi</taxon>
        <taxon>Dikarya</taxon>
        <taxon>Ascomycota</taxon>
        <taxon>Pezizomycotina</taxon>
        <taxon>Eurotiomycetes</taxon>
        <taxon>Eurotiomycetidae</taxon>
        <taxon>Eurotiales</taxon>
        <taxon>Trichocomaceae</taxon>
        <taxon>Talaromyces</taxon>
        <taxon>Talaromyces sect. Trachyspermi</taxon>
    </lineage>
</organism>
<dbReference type="EMBL" id="LFMY01000003">
    <property type="protein sequence ID" value="OKL62045.1"/>
    <property type="molecule type" value="Genomic_DNA"/>
</dbReference>
<dbReference type="STRING" id="1441469.A0A225B5A2"/>
<dbReference type="RefSeq" id="XP_020122166.1">
    <property type="nucleotide sequence ID" value="XM_020264443.1"/>
</dbReference>
<evidence type="ECO:0008006" key="3">
    <source>
        <dbReference type="Google" id="ProtNLM"/>
    </source>
</evidence>
<name>A0A225B5A2_TALAT</name>
<dbReference type="SUPFAM" id="SSF51197">
    <property type="entry name" value="Clavaminate synthase-like"/>
    <property type="match status" value="1"/>
</dbReference>
<reference evidence="1 2" key="1">
    <citation type="submission" date="2015-06" db="EMBL/GenBank/DDBJ databases">
        <title>Talaromyces atroroseus IBT 11181 draft genome.</title>
        <authorList>
            <person name="Rasmussen K.B."/>
            <person name="Rasmussen S."/>
            <person name="Petersen B."/>
            <person name="Sicheritz-Ponten T."/>
            <person name="Mortensen U.H."/>
            <person name="Thrane U."/>
        </authorList>
    </citation>
    <scope>NUCLEOTIDE SEQUENCE [LARGE SCALE GENOMIC DNA]</scope>
    <source>
        <strain evidence="1 2">IBT 11181</strain>
    </source>
</reference>
<dbReference type="PANTHER" id="PTHR30613:SF1">
    <property type="entry name" value="DUF1479 DOMAIN PROTEIN (AFU_ORTHOLOGUE AFUA_5G09280)"/>
    <property type="match status" value="1"/>
</dbReference>
<dbReference type="Proteomes" id="UP000214365">
    <property type="component" value="Unassembled WGS sequence"/>
</dbReference>
<sequence>MIGSLDTWPAWPEFSLNNNAERSDDLIQFKKAIIKEYGQENLTRSWVKVCSNLEQITAKIRDAGSTIIPEIAFDQLQYLSEEQKEESKKIGCFIIRGVVQRDLAEKWLKDLKDYVSENRKMVTGWPEQTPSILRMYYSPSQMAARSHPNSLKVARELISWWHDKESPQSPDPLTYADAVRIRPPGQPFFGLGPHIDAGSLSRWADPTYRSCYAPVWQGNPEDLDLYELSIRKRANPRLFPGSAHCSVFRAFQGWTSLTTTGPGEGSLLLYPHVKWVMAYVLLRPFFKAPNTEEDVLDASKWTFDPDTPWFPGTFRPESQRLSISSHPHLHLRDCLVHIPPMEPGDTVWWHADMCHAVDTEHKGTGDSAVLYIAATPSTEDNIRYIDSQLEAFRDGYFPPDFRADGRVHSLEQKYKGWLGEAGIISPEGRSAMRLDVEA</sequence>
<proteinExistence type="predicted"/>
<dbReference type="GeneID" id="31002160"/>
<keyword evidence="2" id="KW-1185">Reference proteome</keyword>